<organism evidence="1">
    <name type="scientific">uncultured Caudovirales phage</name>
    <dbReference type="NCBI Taxonomy" id="2100421"/>
    <lineage>
        <taxon>Viruses</taxon>
        <taxon>Duplodnaviria</taxon>
        <taxon>Heunggongvirae</taxon>
        <taxon>Uroviricota</taxon>
        <taxon>Caudoviricetes</taxon>
        <taxon>Peduoviridae</taxon>
        <taxon>Maltschvirus</taxon>
        <taxon>Maltschvirus maltsch</taxon>
    </lineage>
</organism>
<reference evidence="1" key="1">
    <citation type="submission" date="2020-05" db="EMBL/GenBank/DDBJ databases">
        <authorList>
            <person name="Chiriac C."/>
            <person name="Salcher M."/>
            <person name="Ghai R."/>
            <person name="Kavagutti S V."/>
        </authorList>
    </citation>
    <scope>NUCLEOTIDE SEQUENCE</scope>
</reference>
<dbReference type="InterPro" id="IPR012668">
    <property type="entry name" value="CHP02466"/>
</dbReference>
<dbReference type="EMBL" id="LR797022">
    <property type="protein sequence ID" value="CAB4181786.1"/>
    <property type="molecule type" value="Genomic_DNA"/>
</dbReference>
<gene>
    <name evidence="1" type="ORF">UFOVP1071_63</name>
</gene>
<evidence type="ECO:0000313" key="1">
    <source>
        <dbReference type="EMBL" id="CAB4181786.1"/>
    </source>
</evidence>
<dbReference type="Gene3D" id="2.60.120.620">
    <property type="entry name" value="q2cbj1_9rhob like domain"/>
    <property type="match status" value="1"/>
</dbReference>
<sequence length="241" mass="28441">MIKIRRTRLESDDLNKEVVDIFRVPMLTFKFKDHDLYADSWKKYNDEYQDYVVSSGNNVKLSLPNFHKKDEWRPLTKFFERCMIELCRDLNFGFELGITSMWSTVQNRGGHHHIHTHKNCMFIGTYYLYSDTEDTNGTTFHNVMSDFSFVKTAGYYGGHGDRTSEKMSKTSWYDNTHRVPFEAGKLVLYPGWMRHSGTPHTGDNRQIIAFNAMPIGQTDKDPLQRYMYSDFRDDVMPYDDK</sequence>
<accession>A0A6J5QHE7</accession>
<proteinExistence type="predicted"/>
<dbReference type="Pfam" id="PF13759">
    <property type="entry name" value="2OG-FeII_Oxy_5"/>
    <property type="match status" value="1"/>
</dbReference>
<name>A0A6J5QHE7_9CAUD</name>
<protein>
    <submittedName>
        <fullName evidence="1">Uncharacterized protein</fullName>
    </submittedName>
</protein>